<accession>A0ABP9H7E8</accession>
<reference evidence="3" key="1">
    <citation type="journal article" date="2019" name="Int. J. Syst. Evol. Microbiol.">
        <title>The Global Catalogue of Microorganisms (GCM) 10K type strain sequencing project: providing services to taxonomists for standard genome sequencing and annotation.</title>
        <authorList>
            <consortium name="The Broad Institute Genomics Platform"/>
            <consortium name="The Broad Institute Genome Sequencing Center for Infectious Disease"/>
            <person name="Wu L."/>
            <person name="Ma J."/>
        </authorList>
    </citation>
    <scope>NUCLEOTIDE SEQUENCE [LARGE SCALE GENOMIC DNA]</scope>
    <source>
        <strain evidence="3">JCM 18126</strain>
    </source>
</reference>
<protein>
    <recommendedName>
        <fullName evidence="4">Tetratricopeptide repeat protein</fullName>
    </recommendedName>
</protein>
<dbReference type="EMBL" id="BAABIL010000028">
    <property type="protein sequence ID" value="GAA4963034.1"/>
    <property type="molecule type" value="Genomic_DNA"/>
</dbReference>
<sequence length="285" mass="30142">MPSGAPPAPPPSTARAPQHRSTAGGQHDPRDDRCTTGGGLTRAASQDAAGQPTEGKAWDCSTACGAESHRRDAGGGTPGAGRRGAGLRKRSPEAASPRATEAALRDALREDPNDETAFPALAELVRRRAAEGHEAEQTGDPQRAADNAVWALAEELAQSPRAWRPLLELARLSVGDDHDAALRRLGIAAERDPSGRALAEGLSILREAGLPDEALGLGVGHWRPREHDVEAGRHLVAAAVDSGRFGEARRHLKALSDHPDQGRVKPLQQELERYIAQADRAKRGG</sequence>
<feature type="region of interest" description="Disordered" evidence="1">
    <location>
        <begin position="1"/>
        <end position="117"/>
    </location>
</feature>
<dbReference type="Proteomes" id="UP001501195">
    <property type="component" value="Unassembled WGS sequence"/>
</dbReference>
<feature type="compositionally biased region" description="Pro residues" evidence="1">
    <location>
        <begin position="1"/>
        <end position="12"/>
    </location>
</feature>
<name>A0ABP9H7E8_9ACTN</name>
<keyword evidence="3" id="KW-1185">Reference proteome</keyword>
<feature type="compositionally biased region" description="Gly residues" evidence="1">
    <location>
        <begin position="74"/>
        <end position="84"/>
    </location>
</feature>
<evidence type="ECO:0000256" key="1">
    <source>
        <dbReference type="SAM" id="MobiDB-lite"/>
    </source>
</evidence>
<gene>
    <name evidence="2" type="ORF">GCM10023225_03100</name>
</gene>
<proteinExistence type="predicted"/>
<dbReference type="RefSeq" id="WP_345710550.1">
    <property type="nucleotide sequence ID" value="NZ_BAABIL010000028.1"/>
</dbReference>
<comment type="caution">
    <text evidence="2">The sequence shown here is derived from an EMBL/GenBank/DDBJ whole genome shotgun (WGS) entry which is preliminary data.</text>
</comment>
<evidence type="ECO:0000313" key="3">
    <source>
        <dbReference type="Proteomes" id="UP001501195"/>
    </source>
</evidence>
<evidence type="ECO:0000313" key="2">
    <source>
        <dbReference type="EMBL" id="GAA4963034.1"/>
    </source>
</evidence>
<organism evidence="2 3">
    <name type="scientific">Kineococcus glutinatus</name>
    <dbReference type="NCBI Taxonomy" id="1070872"/>
    <lineage>
        <taxon>Bacteria</taxon>
        <taxon>Bacillati</taxon>
        <taxon>Actinomycetota</taxon>
        <taxon>Actinomycetes</taxon>
        <taxon>Kineosporiales</taxon>
        <taxon>Kineosporiaceae</taxon>
        <taxon>Kineococcus</taxon>
    </lineage>
</organism>
<evidence type="ECO:0008006" key="4">
    <source>
        <dbReference type="Google" id="ProtNLM"/>
    </source>
</evidence>